<dbReference type="Proteomes" id="UP000042527">
    <property type="component" value="Unassembled WGS sequence"/>
</dbReference>
<dbReference type="EMBL" id="CDNC01000005">
    <property type="protein sequence ID" value="CEM61015.1"/>
    <property type="molecule type" value="Genomic_DNA"/>
</dbReference>
<name>A0A0B7GVQ3_TREPH</name>
<sequence length="168" mass="18443">MEPLPSVAVLSFCRPWQKLNLRVLKLCKLLCFKTSFLFGTTAVRGGSEFLPSVAKLCLRVLKLCKLLCFKTSLLLGTTTIRGGSEFCRPWQNYALRVLKALESGCAFKTSLLRGSTGVRARSEICIPLVQGLRGAGSWRSISKKSPAQQQLQTGRLRAAEALNATHSL</sequence>
<dbReference type="AlphaFoldDB" id="A0A0B7GVQ3"/>
<gene>
    <name evidence="1" type="ORF">TPHV1_130053</name>
</gene>
<protein>
    <submittedName>
        <fullName evidence="1">Uncharacterized protein</fullName>
    </submittedName>
</protein>
<proteinExistence type="predicted"/>
<keyword evidence="2" id="KW-1185">Reference proteome</keyword>
<organism evidence="1 2">
    <name type="scientific">Treponema phagedenis</name>
    <dbReference type="NCBI Taxonomy" id="162"/>
    <lineage>
        <taxon>Bacteria</taxon>
        <taxon>Pseudomonadati</taxon>
        <taxon>Spirochaetota</taxon>
        <taxon>Spirochaetia</taxon>
        <taxon>Spirochaetales</taxon>
        <taxon>Treponemataceae</taxon>
        <taxon>Treponema</taxon>
    </lineage>
</organism>
<evidence type="ECO:0000313" key="1">
    <source>
        <dbReference type="EMBL" id="CEM61015.1"/>
    </source>
</evidence>
<accession>A0A0B7GVQ3</accession>
<evidence type="ECO:0000313" key="2">
    <source>
        <dbReference type="Proteomes" id="UP000042527"/>
    </source>
</evidence>
<reference evidence="2" key="1">
    <citation type="submission" date="2015-01" db="EMBL/GenBank/DDBJ databases">
        <authorList>
            <person name="Manzoor Shahid"/>
            <person name="Zubair Saima"/>
        </authorList>
    </citation>
    <scope>NUCLEOTIDE SEQUENCE [LARGE SCALE GENOMIC DNA]</scope>
    <source>
        <strain evidence="2">V1</strain>
    </source>
</reference>